<evidence type="ECO:0000256" key="5">
    <source>
        <dbReference type="ARBA" id="ARBA00023014"/>
    </source>
</evidence>
<evidence type="ECO:0000256" key="4">
    <source>
        <dbReference type="ARBA" id="ARBA00023004"/>
    </source>
</evidence>
<dbReference type="Gene3D" id="3.40.50.280">
    <property type="entry name" value="Cobalamin-binding domain"/>
    <property type="match status" value="1"/>
</dbReference>
<evidence type="ECO:0000256" key="1">
    <source>
        <dbReference type="ARBA" id="ARBA00001966"/>
    </source>
</evidence>
<dbReference type="Gene3D" id="3.80.30.20">
    <property type="entry name" value="tm_1862 like domain"/>
    <property type="match status" value="1"/>
</dbReference>
<dbReference type="GO" id="GO:0046872">
    <property type="term" value="F:metal ion binding"/>
    <property type="evidence" value="ECO:0007669"/>
    <property type="project" value="UniProtKB-KW"/>
</dbReference>
<dbReference type="KEGG" id="mpad:KEF85_05515"/>
<evidence type="ECO:0000259" key="7">
    <source>
        <dbReference type="PROSITE" id="PS51918"/>
    </source>
</evidence>
<dbReference type="SFLD" id="SFLDG01082">
    <property type="entry name" value="B12-binding_domain_containing"/>
    <property type="match status" value="1"/>
</dbReference>
<proteinExistence type="predicted"/>
<dbReference type="EMBL" id="CP073754">
    <property type="protein sequence ID" value="QWF71916.1"/>
    <property type="molecule type" value="Genomic_DNA"/>
</dbReference>
<dbReference type="InterPro" id="IPR023404">
    <property type="entry name" value="rSAM_horseshoe"/>
</dbReference>
<dbReference type="GO" id="GO:0003824">
    <property type="term" value="F:catalytic activity"/>
    <property type="evidence" value="ECO:0007669"/>
    <property type="project" value="InterPro"/>
</dbReference>
<evidence type="ECO:0000256" key="3">
    <source>
        <dbReference type="ARBA" id="ARBA00022723"/>
    </source>
</evidence>
<dbReference type="Pfam" id="PF04055">
    <property type="entry name" value="Radical_SAM"/>
    <property type="match status" value="1"/>
</dbReference>
<protein>
    <submittedName>
        <fullName evidence="8">DUF4080 domain-containing protein</fullName>
    </submittedName>
</protein>
<dbReference type="InterPro" id="IPR006638">
    <property type="entry name" value="Elp3/MiaA/NifB-like_rSAM"/>
</dbReference>
<dbReference type="SFLD" id="SFLDS00029">
    <property type="entry name" value="Radical_SAM"/>
    <property type="match status" value="1"/>
</dbReference>
<dbReference type="PROSITE" id="PS51332">
    <property type="entry name" value="B12_BINDING"/>
    <property type="match status" value="1"/>
</dbReference>
<organism evidence="8 9">
    <name type="scientific">Methylomonas paludis</name>
    <dbReference type="NCBI Taxonomy" id="1173101"/>
    <lineage>
        <taxon>Bacteria</taxon>
        <taxon>Pseudomonadati</taxon>
        <taxon>Pseudomonadota</taxon>
        <taxon>Gammaproteobacteria</taxon>
        <taxon>Methylococcales</taxon>
        <taxon>Methylococcaceae</taxon>
        <taxon>Methylomonas</taxon>
    </lineage>
</organism>
<dbReference type="GO" id="GO:0005829">
    <property type="term" value="C:cytosol"/>
    <property type="evidence" value="ECO:0007669"/>
    <property type="project" value="TreeGrafter"/>
</dbReference>
<dbReference type="Pfam" id="PF13311">
    <property type="entry name" value="DUF4080"/>
    <property type="match status" value="1"/>
</dbReference>
<dbReference type="InterPro" id="IPR058240">
    <property type="entry name" value="rSAM_sf"/>
</dbReference>
<dbReference type="PANTHER" id="PTHR43409">
    <property type="entry name" value="ANAEROBIC MAGNESIUM-PROTOPORPHYRIN IX MONOMETHYL ESTER CYCLASE-RELATED"/>
    <property type="match status" value="1"/>
</dbReference>
<dbReference type="RefSeq" id="WP_215583753.1">
    <property type="nucleotide sequence ID" value="NZ_CP073754.1"/>
</dbReference>
<dbReference type="SUPFAM" id="SSF102114">
    <property type="entry name" value="Radical SAM enzymes"/>
    <property type="match status" value="1"/>
</dbReference>
<dbReference type="AlphaFoldDB" id="A0A975RB49"/>
<dbReference type="PROSITE" id="PS51918">
    <property type="entry name" value="RADICAL_SAM"/>
    <property type="match status" value="1"/>
</dbReference>
<evidence type="ECO:0000259" key="6">
    <source>
        <dbReference type="PROSITE" id="PS51332"/>
    </source>
</evidence>
<evidence type="ECO:0000313" key="9">
    <source>
        <dbReference type="Proteomes" id="UP000676649"/>
    </source>
</evidence>
<dbReference type="InterPro" id="IPR025288">
    <property type="entry name" value="DUF4080"/>
</dbReference>
<keyword evidence="3" id="KW-0479">Metal-binding</keyword>
<keyword evidence="2" id="KW-0949">S-adenosyl-L-methionine</keyword>
<feature type="domain" description="B12-binding" evidence="6">
    <location>
        <begin position="2"/>
        <end position="134"/>
    </location>
</feature>
<feature type="domain" description="Radical SAM core" evidence="7">
    <location>
        <begin position="159"/>
        <end position="382"/>
    </location>
</feature>
<dbReference type="Proteomes" id="UP000676649">
    <property type="component" value="Chromosome"/>
</dbReference>
<dbReference type="Pfam" id="PF02310">
    <property type="entry name" value="B12-binding"/>
    <property type="match status" value="1"/>
</dbReference>
<keyword evidence="9" id="KW-1185">Reference proteome</keyword>
<evidence type="ECO:0000256" key="2">
    <source>
        <dbReference type="ARBA" id="ARBA00022691"/>
    </source>
</evidence>
<reference evidence="8" key="1">
    <citation type="submission" date="2021-04" db="EMBL/GenBank/DDBJ databases">
        <title>Draft genome sequence data of methanotrophic Methylovulum sp. strain S1L and Methylomonas sp. strain S2AM isolated from boreal lake water columns.</title>
        <authorList>
            <person name="Rissanen A.J."/>
            <person name="Mangayil R."/>
            <person name="Svenning M.M."/>
            <person name="Khanongnuch R."/>
        </authorList>
    </citation>
    <scope>NUCLEOTIDE SEQUENCE</scope>
    <source>
        <strain evidence="8">S2AM</strain>
    </source>
</reference>
<dbReference type="GO" id="GO:0051536">
    <property type="term" value="F:iron-sulfur cluster binding"/>
    <property type="evidence" value="ECO:0007669"/>
    <property type="project" value="UniProtKB-KW"/>
</dbReference>
<dbReference type="InterPro" id="IPR007197">
    <property type="entry name" value="rSAM"/>
</dbReference>
<comment type="cofactor">
    <cofactor evidence="1">
        <name>[4Fe-4S] cluster</name>
        <dbReference type="ChEBI" id="CHEBI:49883"/>
    </cofactor>
</comment>
<gene>
    <name evidence="8" type="ORF">KEF85_05515</name>
</gene>
<dbReference type="SMART" id="SM00729">
    <property type="entry name" value="Elp3"/>
    <property type="match status" value="1"/>
</dbReference>
<dbReference type="SUPFAM" id="SSF52242">
    <property type="entry name" value="Cobalamin (vitamin B12)-binding domain"/>
    <property type="match status" value="1"/>
</dbReference>
<dbReference type="GO" id="GO:0031419">
    <property type="term" value="F:cobalamin binding"/>
    <property type="evidence" value="ECO:0007669"/>
    <property type="project" value="InterPro"/>
</dbReference>
<evidence type="ECO:0000313" key="8">
    <source>
        <dbReference type="EMBL" id="QWF71916.1"/>
    </source>
</evidence>
<keyword evidence="4" id="KW-0408">Iron</keyword>
<dbReference type="InterPro" id="IPR051198">
    <property type="entry name" value="BchE-like"/>
</dbReference>
<dbReference type="InterPro" id="IPR036724">
    <property type="entry name" value="Cobalamin-bd_sf"/>
</dbReference>
<name>A0A975RB49_9GAMM</name>
<dbReference type="PANTHER" id="PTHR43409:SF16">
    <property type="entry name" value="SLR0320 PROTEIN"/>
    <property type="match status" value="1"/>
</dbReference>
<accession>A0A975RB49</accession>
<dbReference type="InterPro" id="IPR006158">
    <property type="entry name" value="Cobalamin-bd"/>
</dbReference>
<sequence>MSRLILTTLNARYIHSAFGLRYLYANLQELQTDCRILEFGINQRPVEIVEALLQARPQIIGFGVYIWNVSEISAVLAILRQVAPDIILVLGGPEVSHPPDLPAAADYADYIITGHAELSFRQLCRELAVGHRPAQRIISGETAPLTALASPYPYYTDTDIQQRLIYVEASRGCPFKCEFCLSALDSTAKPFALPAFLQDMDTLYQRGARHFKFIDRTFNLKLDTSIQILDFFLQRLSPDLFLHFEVIPDNLPERLQQVIQQFPPGVLQFEIGVQSFDAEVQQRISRRQDNAKTQHNLRWLRQHTHTHIHADLIVGLPGDTLSGFGRSFDQLIALNPQEIQVGILKRLRGAPINRHSETYQMRYDPNPPYTILSTRDMDFNTLQRLNRFARYWDMIGNSGRFSAALAILLADQPFANFLQFSDALYAHSSSTWQIALKRLFELTYQVMTASLQLPADQVAAALQQDFARSGEKSLPDFLKHRQHPSTKPATANRRQQRFQIIGSG</sequence>
<keyword evidence="5" id="KW-0411">Iron-sulfur</keyword>